<comment type="caution">
    <text evidence="1">The sequence shown here is derived from an EMBL/GenBank/DDBJ whole genome shotgun (WGS) entry which is preliminary data.</text>
</comment>
<evidence type="ECO:0000313" key="2">
    <source>
        <dbReference type="Proteomes" id="UP000626844"/>
    </source>
</evidence>
<accession>A0A926RY50</accession>
<organism evidence="1 2">
    <name type="scientific">Metabacillus arenae</name>
    <dbReference type="NCBI Taxonomy" id="2771434"/>
    <lineage>
        <taxon>Bacteria</taxon>
        <taxon>Bacillati</taxon>
        <taxon>Bacillota</taxon>
        <taxon>Bacilli</taxon>
        <taxon>Bacillales</taxon>
        <taxon>Bacillaceae</taxon>
        <taxon>Metabacillus</taxon>
    </lineage>
</organism>
<dbReference type="AlphaFoldDB" id="A0A926RY50"/>
<sequence>MKNRFMSILICILIVFTAGISIPKQFNNGVNRLNNEALEFEAWNAVETINSLHFNSVQRVLSLNQKVLSVNKKTESCYETTVQFYTFFGIPFKKVKANCDQIAEI</sequence>
<dbReference type="EMBL" id="JACXAI010000033">
    <property type="protein sequence ID" value="MBD1382578.1"/>
    <property type="molecule type" value="Genomic_DNA"/>
</dbReference>
<reference evidence="1" key="1">
    <citation type="submission" date="2020-09" db="EMBL/GenBank/DDBJ databases">
        <title>A novel bacterium of genus Bacillus, isolated from South China Sea.</title>
        <authorList>
            <person name="Huang H."/>
            <person name="Mo K."/>
            <person name="Hu Y."/>
        </authorList>
    </citation>
    <scope>NUCLEOTIDE SEQUENCE</scope>
    <source>
        <strain evidence="1">IB182487</strain>
    </source>
</reference>
<proteinExistence type="predicted"/>
<name>A0A926RY50_9BACI</name>
<dbReference type="RefSeq" id="WP_191160914.1">
    <property type="nucleotide sequence ID" value="NZ_JACXAI010000033.1"/>
</dbReference>
<gene>
    <name evidence="1" type="ORF">IC621_20450</name>
</gene>
<keyword evidence="2" id="KW-1185">Reference proteome</keyword>
<evidence type="ECO:0000313" key="1">
    <source>
        <dbReference type="EMBL" id="MBD1382578.1"/>
    </source>
</evidence>
<dbReference type="Proteomes" id="UP000626844">
    <property type="component" value="Unassembled WGS sequence"/>
</dbReference>
<protein>
    <submittedName>
        <fullName evidence="1">Uncharacterized protein</fullName>
    </submittedName>
</protein>